<feature type="domain" description="Phospholipid/glycerol acyltransferase" evidence="4">
    <location>
        <begin position="31"/>
        <end position="140"/>
    </location>
</feature>
<keyword evidence="6" id="KW-1185">Reference proteome</keyword>
<dbReference type="GO" id="GO:0006654">
    <property type="term" value="P:phosphatidic acid biosynthetic process"/>
    <property type="evidence" value="ECO:0007669"/>
    <property type="project" value="TreeGrafter"/>
</dbReference>
<keyword evidence="2 5" id="KW-0808">Transferase</keyword>
<proteinExistence type="predicted"/>
<evidence type="ECO:0000256" key="3">
    <source>
        <dbReference type="ARBA" id="ARBA00023315"/>
    </source>
</evidence>
<organism evidence="5 6">
    <name type="scientific">Neolewinella agarilytica</name>
    <dbReference type="NCBI Taxonomy" id="478744"/>
    <lineage>
        <taxon>Bacteria</taxon>
        <taxon>Pseudomonadati</taxon>
        <taxon>Bacteroidota</taxon>
        <taxon>Saprospiria</taxon>
        <taxon>Saprospirales</taxon>
        <taxon>Lewinellaceae</taxon>
        <taxon>Neolewinella</taxon>
    </lineage>
</organism>
<sequence length="199" mass="22978">MLPAWLARIMLRLNGMRVVDHNKGDWPKKYVLPVAPHTSNRDFFYGLYSRPILGEYINYVGKSTLFKGLLGAFLRYTGGVPVVREKRSNFVDSVAQIFEEREEFRLSIAVEGTRSKVTHFKTGFYFIALKANVPLILTRFDFGNGVIEFAKPYHLTGDIRKDFDHIYRHFDGIKGLVPENSFEYDPEVLELLPVVREVD</sequence>
<dbReference type="AlphaFoldDB" id="A0A1H9DUW6"/>
<evidence type="ECO:0000313" key="5">
    <source>
        <dbReference type="EMBL" id="SEQ16633.1"/>
    </source>
</evidence>
<dbReference type="SMART" id="SM00563">
    <property type="entry name" value="PlsC"/>
    <property type="match status" value="1"/>
</dbReference>
<name>A0A1H9DUW6_9BACT</name>
<dbReference type="PANTHER" id="PTHR10434">
    <property type="entry name" value="1-ACYL-SN-GLYCEROL-3-PHOSPHATE ACYLTRANSFERASE"/>
    <property type="match status" value="1"/>
</dbReference>
<dbReference type="PANTHER" id="PTHR10434:SF9">
    <property type="entry name" value="PHOSPHOLIPID_GLYCEROL ACYLTRANSFERASE DOMAIN-CONTAINING PROTEIN"/>
    <property type="match status" value="1"/>
</dbReference>
<protein>
    <submittedName>
        <fullName evidence="5">Acyltransferase</fullName>
    </submittedName>
</protein>
<dbReference type="RefSeq" id="WP_217642128.1">
    <property type="nucleotide sequence ID" value="NZ_FOFB01000006.1"/>
</dbReference>
<evidence type="ECO:0000313" key="6">
    <source>
        <dbReference type="Proteomes" id="UP000199021"/>
    </source>
</evidence>
<dbReference type="EMBL" id="FOFB01000006">
    <property type="protein sequence ID" value="SEQ16633.1"/>
    <property type="molecule type" value="Genomic_DNA"/>
</dbReference>
<dbReference type="Pfam" id="PF01553">
    <property type="entry name" value="Acyltransferase"/>
    <property type="match status" value="1"/>
</dbReference>
<accession>A0A1H9DUW6</accession>
<dbReference type="Proteomes" id="UP000199021">
    <property type="component" value="Unassembled WGS sequence"/>
</dbReference>
<dbReference type="GO" id="GO:0003841">
    <property type="term" value="F:1-acylglycerol-3-phosphate O-acyltransferase activity"/>
    <property type="evidence" value="ECO:0007669"/>
    <property type="project" value="TreeGrafter"/>
</dbReference>
<evidence type="ECO:0000256" key="1">
    <source>
        <dbReference type="ARBA" id="ARBA00005189"/>
    </source>
</evidence>
<evidence type="ECO:0000256" key="2">
    <source>
        <dbReference type="ARBA" id="ARBA00022679"/>
    </source>
</evidence>
<reference evidence="6" key="1">
    <citation type="submission" date="2016-10" db="EMBL/GenBank/DDBJ databases">
        <authorList>
            <person name="Varghese N."/>
            <person name="Submissions S."/>
        </authorList>
    </citation>
    <scope>NUCLEOTIDE SEQUENCE [LARGE SCALE GENOMIC DNA]</scope>
    <source>
        <strain evidence="6">DSM 24740</strain>
    </source>
</reference>
<comment type="pathway">
    <text evidence="1">Lipid metabolism.</text>
</comment>
<dbReference type="InParanoid" id="A0A1H9DUW6"/>
<dbReference type="STRING" id="478744.SAMN05444359_106124"/>
<dbReference type="SUPFAM" id="SSF69593">
    <property type="entry name" value="Glycerol-3-phosphate (1)-acyltransferase"/>
    <property type="match status" value="1"/>
</dbReference>
<gene>
    <name evidence="5" type="ORF">SAMN05444359_106124</name>
</gene>
<dbReference type="InterPro" id="IPR002123">
    <property type="entry name" value="Plipid/glycerol_acylTrfase"/>
</dbReference>
<keyword evidence="3 5" id="KW-0012">Acyltransferase</keyword>
<evidence type="ECO:0000259" key="4">
    <source>
        <dbReference type="SMART" id="SM00563"/>
    </source>
</evidence>